<keyword evidence="1" id="KW-0732">Signal</keyword>
<sequence>MFNQRSLNGSAGRRKWRYAIAAGAVTAALALTSCSAGGAPEESDTGELSGDLVFWSSFTQGPRAEYMEKMADKFTAEHPKVNISIETFSWGEFETKWTTGLASGQVPDISTALPNQVVEMINVDALEPVDDIIDDIGRDRFSAAALKEGQKDGKSYSVPVYSHAQVMWYRKDLLAAKGLDVPTTWDEFKDAAIALNDPPTTYGASVPFGTNDLMGTRYLNFYVQSAGGSLIDDKGRADLTSKAAIDGINYWVDLYKATSPEGSINYNVLDQATLFYQGKTAFDFNSGFHISGVASASPDLLDDIAAAPLPRLKSGDPVYGGETSNIPLVVWGNSDNKRAAKVFVESLYNDADYIEFIHSVPGGMLPALSDIADDPAYQDNDILKQFADSVSVIEDVIPLGSAIGMESGPTVQSGIITSQAVIEHMFQDIILNGTPVKDAAKSAQDKLNQLFVASGVSFK</sequence>
<accession>A0ABP7EZV2</accession>
<dbReference type="InterPro" id="IPR006059">
    <property type="entry name" value="SBP"/>
</dbReference>
<evidence type="ECO:0000313" key="2">
    <source>
        <dbReference type="EMBL" id="GAA3728156.1"/>
    </source>
</evidence>
<dbReference type="PANTHER" id="PTHR43649:SF12">
    <property type="entry name" value="DIACETYLCHITOBIOSE BINDING PROTEIN DASA"/>
    <property type="match status" value="1"/>
</dbReference>
<name>A0ABP7EZV2_9MICO</name>
<feature type="signal peptide" evidence="1">
    <location>
        <begin position="1"/>
        <end position="38"/>
    </location>
</feature>
<reference evidence="3" key="1">
    <citation type="journal article" date="2019" name="Int. J. Syst. Evol. Microbiol.">
        <title>The Global Catalogue of Microorganisms (GCM) 10K type strain sequencing project: providing services to taxonomists for standard genome sequencing and annotation.</title>
        <authorList>
            <consortium name="The Broad Institute Genomics Platform"/>
            <consortium name="The Broad Institute Genome Sequencing Center for Infectious Disease"/>
            <person name="Wu L."/>
            <person name="Ma J."/>
        </authorList>
    </citation>
    <scope>NUCLEOTIDE SEQUENCE [LARGE SCALE GENOMIC DNA]</scope>
    <source>
        <strain evidence="3">JCM 16949</strain>
    </source>
</reference>
<dbReference type="Pfam" id="PF01547">
    <property type="entry name" value="SBP_bac_1"/>
    <property type="match status" value="1"/>
</dbReference>
<dbReference type="Gene3D" id="3.40.190.10">
    <property type="entry name" value="Periplasmic binding protein-like II"/>
    <property type="match status" value="2"/>
</dbReference>
<dbReference type="RefSeq" id="WP_344752675.1">
    <property type="nucleotide sequence ID" value="NZ_BAABAE010000001.1"/>
</dbReference>
<organism evidence="2 3">
    <name type="scientific">Leifsonella bigeumensis</name>
    <dbReference type="NCBI Taxonomy" id="433643"/>
    <lineage>
        <taxon>Bacteria</taxon>
        <taxon>Bacillati</taxon>
        <taxon>Actinomycetota</taxon>
        <taxon>Actinomycetes</taxon>
        <taxon>Micrococcales</taxon>
        <taxon>Microbacteriaceae</taxon>
        <taxon>Leifsonella</taxon>
    </lineage>
</organism>
<protein>
    <submittedName>
        <fullName evidence="2">Sugar ABC transporter substrate-binding protein</fullName>
    </submittedName>
</protein>
<proteinExistence type="predicted"/>
<dbReference type="CDD" id="cd13585">
    <property type="entry name" value="PBP2_TMBP_like"/>
    <property type="match status" value="1"/>
</dbReference>
<keyword evidence="3" id="KW-1185">Reference proteome</keyword>
<dbReference type="PANTHER" id="PTHR43649">
    <property type="entry name" value="ARABINOSE-BINDING PROTEIN-RELATED"/>
    <property type="match status" value="1"/>
</dbReference>
<dbReference type="InterPro" id="IPR050490">
    <property type="entry name" value="Bact_solute-bd_prot1"/>
</dbReference>
<evidence type="ECO:0000256" key="1">
    <source>
        <dbReference type="SAM" id="SignalP"/>
    </source>
</evidence>
<dbReference type="PROSITE" id="PS51257">
    <property type="entry name" value="PROKAR_LIPOPROTEIN"/>
    <property type="match status" value="1"/>
</dbReference>
<feature type="chain" id="PRO_5046217567" evidence="1">
    <location>
        <begin position="39"/>
        <end position="459"/>
    </location>
</feature>
<dbReference type="Proteomes" id="UP001501004">
    <property type="component" value="Unassembled WGS sequence"/>
</dbReference>
<dbReference type="EMBL" id="BAABAE010000001">
    <property type="protein sequence ID" value="GAA3728156.1"/>
    <property type="molecule type" value="Genomic_DNA"/>
</dbReference>
<comment type="caution">
    <text evidence="2">The sequence shown here is derived from an EMBL/GenBank/DDBJ whole genome shotgun (WGS) entry which is preliminary data.</text>
</comment>
<gene>
    <name evidence="2" type="ORF">GCM10022239_01200</name>
</gene>
<dbReference type="SUPFAM" id="SSF53850">
    <property type="entry name" value="Periplasmic binding protein-like II"/>
    <property type="match status" value="1"/>
</dbReference>
<evidence type="ECO:0000313" key="3">
    <source>
        <dbReference type="Proteomes" id="UP001501004"/>
    </source>
</evidence>